<dbReference type="CDD" id="cd15831">
    <property type="entry name" value="BTAD"/>
    <property type="match status" value="1"/>
</dbReference>
<accession>A0A5D4JIV1</accession>
<comment type="similarity">
    <text evidence="1">Belongs to the AfsR/DnrI/RedD regulatory family.</text>
</comment>
<dbReference type="SMART" id="SM01043">
    <property type="entry name" value="BTAD"/>
    <property type="match status" value="1"/>
</dbReference>
<dbReference type="PANTHER" id="PTHR35807:SF1">
    <property type="entry name" value="TRANSCRIPTIONAL REGULATOR REDD"/>
    <property type="match status" value="1"/>
</dbReference>
<gene>
    <name evidence="8" type="ORF">FY004_07425</name>
</gene>
<evidence type="ECO:0000313" key="8">
    <source>
        <dbReference type="EMBL" id="TYR65212.1"/>
    </source>
</evidence>
<dbReference type="InterPro" id="IPR036388">
    <property type="entry name" value="WH-like_DNA-bd_sf"/>
</dbReference>
<dbReference type="InterPro" id="IPR001867">
    <property type="entry name" value="OmpR/PhoB-type_DNA-bd"/>
</dbReference>
<organism evidence="8 9">
    <name type="scientific">Streptomyces parvus</name>
    <dbReference type="NCBI Taxonomy" id="66428"/>
    <lineage>
        <taxon>Bacteria</taxon>
        <taxon>Bacillati</taxon>
        <taxon>Actinomycetota</taxon>
        <taxon>Actinomycetes</taxon>
        <taxon>Kitasatosporales</taxon>
        <taxon>Streptomycetaceae</taxon>
        <taxon>Streptomyces</taxon>
    </lineage>
</organism>
<keyword evidence="3" id="KW-0805">Transcription regulation</keyword>
<dbReference type="Gene3D" id="1.10.10.10">
    <property type="entry name" value="Winged helix-like DNA-binding domain superfamily/Winged helix DNA-binding domain"/>
    <property type="match status" value="1"/>
</dbReference>
<protein>
    <submittedName>
        <fullName evidence="8">AfsR/SARP family transcriptional regulator</fullName>
    </submittedName>
</protein>
<evidence type="ECO:0000313" key="9">
    <source>
        <dbReference type="Proteomes" id="UP000323242"/>
    </source>
</evidence>
<dbReference type="InterPro" id="IPR005158">
    <property type="entry name" value="BTAD"/>
</dbReference>
<evidence type="ECO:0000256" key="4">
    <source>
        <dbReference type="ARBA" id="ARBA00023125"/>
    </source>
</evidence>
<dbReference type="Pfam" id="PF03704">
    <property type="entry name" value="BTAD"/>
    <property type="match status" value="1"/>
</dbReference>
<sequence length="293" mass="32455">MSPRGPRCYPRLATARPGVFMDIGILGPLLVSADDRSETVELAPKPRTVLALLVANAGRLIPVSSLVREVWNGFPPASSLRNIQTYVFQSRKALTRINGMPLREVGQELILTRPGGYMFSDSVARFDHRDYLELAERGRDALRTRAVGEGTDAFARALALWRGPAFVDIVMGPALEARRRHLEESRLGVVESLCAGRIELGHYHEALSDLSASVSEHPLHEGLHLQYMRVLDILGSRAQALEAYHRLRLNLVTELGIEPGAPVQRLQQRILNATDMNRTAPHPPTGMMTPVVR</sequence>
<dbReference type="SUPFAM" id="SSF48452">
    <property type="entry name" value="TPR-like"/>
    <property type="match status" value="1"/>
</dbReference>
<dbReference type="AlphaFoldDB" id="A0A5D4JIV1"/>
<evidence type="ECO:0000256" key="2">
    <source>
        <dbReference type="ARBA" id="ARBA00023012"/>
    </source>
</evidence>
<dbReference type="Gene3D" id="1.25.40.10">
    <property type="entry name" value="Tetratricopeptide repeat domain"/>
    <property type="match status" value="1"/>
</dbReference>
<dbReference type="GO" id="GO:0003677">
    <property type="term" value="F:DNA binding"/>
    <property type="evidence" value="ECO:0007669"/>
    <property type="project" value="UniProtKB-UniRule"/>
</dbReference>
<keyword evidence="2" id="KW-0902">Two-component regulatory system</keyword>
<evidence type="ECO:0000256" key="5">
    <source>
        <dbReference type="ARBA" id="ARBA00023163"/>
    </source>
</evidence>
<dbReference type="Pfam" id="PF00486">
    <property type="entry name" value="Trans_reg_C"/>
    <property type="match status" value="1"/>
</dbReference>
<reference evidence="8 9" key="1">
    <citation type="submission" date="2019-08" db="EMBL/GenBank/DDBJ databases">
        <title>Draft genome for granaticin producer strain Streptomyces parvus C05.</title>
        <authorList>
            <person name="Gonzalez-Pimentel J.L."/>
        </authorList>
    </citation>
    <scope>NUCLEOTIDE SEQUENCE [LARGE SCALE GENOMIC DNA]</scope>
    <source>
        <strain evidence="8 9">C05</strain>
    </source>
</reference>
<evidence type="ECO:0000259" key="7">
    <source>
        <dbReference type="PROSITE" id="PS51755"/>
    </source>
</evidence>
<feature type="domain" description="OmpR/PhoB-type" evidence="7">
    <location>
        <begin position="10"/>
        <end position="121"/>
    </location>
</feature>
<evidence type="ECO:0000256" key="1">
    <source>
        <dbReference type="ARBA" id="ARBA00005820"/>
    </source>
</evidence>
<keyword evidence="5" id="KW-0804">Transcription</keyword>
<comment type="caution">
    <text evidence="8">The sequence shown here is derived from an EMBL/GenBank/DDBJ whole genome shotgun (WGS) entry which is preliminary data.</text>
</comment>
<dbReference type="SUPFAM" id="SSF46894">
    <property type="entry name" value="C-terminal effector domain of the bipartite response regulators"/>
    <property type="match status" value="1"/>
</dbReference>
<feature type="DNA-binding region" description="OmpR/PhoB-type" evidence="6">
    <location>
        <begin position="10"/>
        <end position="121"/>
    </location>
</feature>
<dbReference type="GO" id="GO:0006355">
    <property type="term" value="P:regulation of DNA-templated transcription"/>
    <property type="evidence" value="ECO:0007669"/>
    <property type="project" value="InterPro"/>
</dbReference>
<dbReference type="PROSITE" id="PS51755">
    <property type="entry name" value="OMPR_PHOB"/>
    <property type="match status" value="1"/>
</dbReference>
<dbReference type="EMBL" id="VSZQ01000028">
    <property type="protein sequence ID" value="TYR65212.1"/>
    <property type="molecule type" value="Genomic_DNA"/>
</dbReference>
<keyword evidence="4 6" id="KW-0238">DNA-binding</keyword>
<dbReference type="PANTHER" id="PTHR35807">
    <property type="entry name" value="TRANSCRIPTIONAL REGULATOR REDD-RELATED"/>
    <property type="match status" value="1"/>
</dbReference>
<evidence type="ECO:0000256" key="6">
    <source>
        <dbReference type="PROSITE-ProRule" id="PRU01091"/>
    </source>
</evidence>
<proteinExistence type="inferred from homology"/>
<keyword evidence="9" id="KW-1185">Reference proteome</keyword>
<dbReference type="InterPro" id="IPR011990">
    <property type="entry name" value="TPR-like_helical_dom_sf"/>
</dbReference>
<evidence type="ECO:0000256" key="3">
    <source>
        <dbReference type="ARBA" id="ARBA00023015"/>
    </source>
</evidence>
<dbReference type="InterPro" id="IPR016032">
    <property type="entry name" value="Sig_transdc_resp-reg_C-effctor"/>
</dbReference>
<dbReference type="InterPro" id="IPR051677">
    <property type="entry name" value="AfsR-DnrI-RedD_regulator"/>
</dbReference>
<dbReference type="SMART" id="SM00862">
    <property type="entry name" value="Trans_reg_C"/>
    <property type="match status" value="1"/>
</dbReference>
<name>A0A5D4JIV1_9ACTN</name>
<dbReference type="GO" id="GO:0000160">
    <property type="term" value="P:phosphorelay signal transduction system"/>
    <property type="evidence" value="ECO:0007669"/>
    <property type="project" value="UniProtKB-KW"/>
</dbReference>
<dbReference type="Proteomes" id="UP000323242">
    <property type="component" value="Unassembled WGS sequence"/>
</dbReference>